<dbReference type="InterPro" id="IPR040661">
    <property type="entry name" value="LZ3wCH"/>
</dbReference>
<feature type="domain" description="Homologous-pairing protein 2 winged helix" evidence="10">
    <location>
        <begin position="25"/>
        <end position="81"/>
    </location>
</feature>
<dbReference type="GO" id="GO:0010774">
    <property type="term" value="P:meiotic strand invasion involved in reciprocal meiotic recombination"/>
    <property type="evidence" value="ECO:0007669"/>
    <property type="project" value="TreeGrafter"/>
</dbReference>
<dbReference type="GO" id="GO:0003690">
    <property type="term" value="F:double-stranded DNA binding"/>
    <property type="evidence" value="ECO:0007669"/>
    <property type="project" value="TreeGrafter"/>
</dbReference>
<evidence type="ECO:0000256" key="5">
    <source>
        <dbReference type="ARBA" id="ARBA00023172"/>
    </source>
</evidence>
<dbReference type="AlphaFoldDB" id="A0A9W7XM46"/>
<reference evidence="12" key="1">
    <citation type="submission" date="2022-07" db="EMBL/GenBank/DDBJ databases">
        <title>Phylogenomic reconstructions and comparative analyses of Kickxellomycotina fungi.</title>
        <authorList>
            <person name="Reynolds N.K."/>
            <person name="Stajich J.E."/>
            <person name="Barry K."/>
            <person name="Grigoriev I.V."/>
            <person name="Crous P."/>
            <person name="Smith M.E."/>
        </authorList>
    </citation>
    <scope>NUCLEOTIDE SEQUENCE</scope>
    <source>
        <strain evidence="12">NBRC 105413</strain>
    </source>
</reference>
<evidence type="ECO:0000256" key="3">
    <source>
        <dbReference type="ARBA" id="ARBA00016093"/>
    </source>
</evidence>
<keyword evidence="13" id="KW-1185">Reference proteome</keyword>
<feature type="coiled-coil region" evidence="8">
    <location>
        <begin position="93"/>
        <end position="130"/>
    </location>
</feature>
<gene>
    <name evidence="12" type="primary">PSMC3IP</name>
    <name evidence="12" type="ORF">LPJ64_002428</name>
</gene>
<evidence type="ECO:0000256" key="4">
    <source>
        <dbReference type="ARBA" id="ARBA00023054"/>
    </source>
</evidence>
<protein>
    <recommendedName>
        <fullName evidence="3">Homologous-pairing protein 2 homolog</fullName>
    </recommendedName>
</protein>
<dbReference type="Pfam" id="PF07106">
    <property type="entry name" value="WHD_TBPIP"/>
    <property type="match status" value="1"/>
</dbReference>
<keyword evidence="4 8" id="KW-0175">Coiled coil</keyword>
<feature type="domain" description="Leucine zipper with capping helix" evidence="11">
    <location>
        <begin position="163"/>
        <end position="220"/>
    </location>
</feature>
<evidence type="ECO:0000259" key="10">
    <source>
        <dbReference type="Pfam" id="PF07106"/>
    </source>
</evidence>
<dbReference type="Proteomes" id="UP001145021">
    <property type="component" value="Unassembled WGS sequence"/>
</dbReference>
<organism evidence="12 13">
    <name type="scientific">Coemansia asiatica</name>
    <dbReference type="NCBI Taxonomy" id="1052880"/>
    <lineage>
        <taxon>Eukaryota</taxon>
        <taxon>Fungi</taxon>
        <taxon>Fungi incertae sedis</taxon>
        <taxon>Zoopagomycota</taxon>
        <taxon>Kickxellomycotina</taxon>
        <taxon>Kickxellomycetes</taxon>
        <taxon>Kickxellales</taxon>
        <taxon>Kickxellaceae</taxon>
        <taxon>Coemansia</taxon>
    </lineage>
</organism>
<evidence type="ECO:0000256" key="9">
    <source>
        <dbReference type="SAM" id="MobiDB-lite"/>
    </source>
</evidence>
<dbReference type="InterPro" id="IPR010776">
    <property type="entry name" value="Hop2_WH_dom"/>
</dbReference>
<evidence type="ECO:0000256" key="2">
    <source>
        <dbReference type="ARBA" id="ARBA00007922"/>
    </source>
</evidence>
<evidence type="ECO:0000256" key="6">
    <source>
        <dbReference type="ARBA" id="ARBA00023242"/>
    </source>
</evidence>
<comment type="subcellular location">
    <subcellularLocation>
        <location evidence="1">Nucleus</location>
    </subcellularLocation>
</comment>
<keyword evidence="5" id="KW-0233">DNA recombination</keyword>
<proteinExistence type="inferred from homology"/>
<evidence type="ECO:0000256" key="7">
    <source>
        <dbReference type="ARBA" id="ARBA00023254"/>
    </source>
</evidence>
<dbReference type="GO" id="GO:0000709">
    <property type="term" value="P:meiotic joint molecule formation"/>
    <property type="evidence" value="ECO:0007669"/>
    <property type="project" value="TreeGrafter"/>
</dbReference>
<comment type="caution">
    <text evidence="12">The sequence shown here is derived from an EMBL/GenBank/DDBJ whole genome shotgun (WGS) entry which is preliminary data.</text>
</comment>
<dbReference type="GO" id="GO:0120231">
    <property type="term" value="C:DNA recombinase auxiliary factor complex"/>
    <property type="evidence" value="ECO:0007669"/>
    <property type="project" value="TreeGrafter"/>
</dbReference>
<sequence>MPPKKSKGSDNESKEGNSPPQVLTLKLVFDYLVKTNRPYSANDISSQLHNQVTAAAAKKILNDLADEGRISRKNNNKQQIFYPVQAEIEVPNIEEAEEEEESIKEMEERLTKLKDENKALSSKLHALNNALTDDQMRERIAKLTLETKENEQRLNQLRSGEVISPQEKKKIDSEHAAMIKHWTTRKRIFKNISDTIAEGYPKKIKDLFDEIGIETDEDAGVDTSIIAGK</sequence>
<accession>A0A9W7XM46</accession>
<dbReference type="InterPro" id="IPR036388">
    <property type="entry name" value="WH-like_DNA-bd_sf"/>
</dbReference>
<dbReference type="Pfam" id="PF18517">
    <property type="entry name" value="LZ3wCH"/>
    <property type="match status" value="1"/>
</dbReference>
<evidence type="ECO:0000256" key="8">
    <source>
        <dbReference type="SAM" id="Coils"/>
    </source>
</evidence>
<keyword evidence="7" id="KW-0469">Meiosis</keyword>
<dbReference type="PANTHER" id="PTHR15938:SF0">
    <property type="entry name" value="HOMOLOGOUS-PAIRING PROTEIN 2 HOMOLOG"/>
    <property type="match status" value="1"/>
</dbReference>
<evidence type="ECO:0000313" key="12">
    <source>
        <dbReference type="EMBL" id="KAJ1646050.1"/>
    </source>
</evidence>
<dbReference type="GO" id="GO:0120230">
    <property type="term" value="F:recombinase activator activity"/>
    <property type="evidence" value="ECO:0007669"/>
    <property type="project" value="TreeGrafter"/>
</dbReference>
<evidence type="ECO:0000259" key="11">
    <source>
        <dbReference type="Pfam" id="PF18517"/>
    </source>
</evidence>
<name>A0A9W7XM46_9FUNG</name>
<keyword evidence="6" id="KW-0539">Nucleus</keyword>
<comment type="similarity">
    <text evidence="2">Belongs to the HOP2 family.</text>
</comment>
<dbReference type="PANTHER" id="PTHR15938">
    <property type="entry name" value="TBP-1 INTERACTING PROTEIN"/>
    <property type="match status" value="1"/>
</dbReference>
<dbReference type="Gene3D" id="1.10.10.10">
    <property type="entry name" value="Winged helix-like DNA-binding domain superfamily/Winged helix DNA-binding domain"/>
    <property type="match status" value="1"/>
</dbReference>
<evidence type="ECO:0000313" key="13">
    <source>
        <dbReference type="Proteomes" id="UP001145021"/>
    </source>
</evidence>
<dbReference type="GO" id="GO:0000794">
    <property type="term" value="C:condensed nuclear chromosome"/>
    <property type="evidence" value="ECO:0007669"/>
    <property type="project" value="TreeGrafter"/>
</dbReference>
<dbReference type="EMBL" id="JANBOH010000077">
    <property type="protein sequence ID" value="KAJ1646050.1"/>
    <property type="molecule type" value="Genomic_DNA"/>
</dbReference>
<feature type="region of interest" description="Disordered" evidence="9">
    <location>
        <begin position="1"/>
        <end position="21"/>
    </location>
</feature>
<evidence type="ECO:0000256" key="1">
    <source>
        <dbReference type="ARBA" id="ARBA00004123"/>
    </source>
</evidence>
<dbReference type="GO" id="GO:0007129">
    <property type="term" value="P:homologous chromosome pairing at meiosis"/>
    <property type="evidence" value="ECO:0007669"/>
    <property type="project" value="TreeGrafter"/>
</dbReference>